<sequence>MTIGHDSILLGPPANFTIFHFGDRHFEQGDSIGKMLVDILKAALSDIFEIRRRTVIRYWIVPVFTSMHNPNFDIRFLSVLQDQFL</sequence>
<accession>A0A0C3B806</accession>
<dbReference type="AlphaFoldDB" id="A0A0C3B806"/>
<dbReference type="EMBL" id="KN832994">
    <property type="protein sequence ID" value="KIM82438.1"/>
    <property type="molecule type" value="Genomic_DNA"/>
</dbReference>
<organism evidence="1 2">
    <name type="scientific">Piloderma croceum (strain F 1598)</name>
    <dbReference type="NCBI Taxonomy" id="765440"/>
    <lineage>
        <taxon>Eukaryota</taxon>
        <taxon>Fungi</taxon>
        <taxon>Dikarya</taxon>
        <taxon>Basidiomycota</taxon>
        <taxon>Agaricomycotina</taxon>
        <taxon>Agaricomycetes</taxon>
        <taxon>Agaricomycetidae</taxon>
        <taxon>Atheliales</taxon>
        <taxon>Atheliaceae</taxon>
        <taxon>Piloderma</taxon>
    </lineage>
</organism>
<proteinExistence type="predicted"/>
<reference evidence="1 2" key="1">
    <citation type="submission" date="2014-04" db="EMBL/GenBank/DDBJ databases">
        <authorList>
            <consortium name="DOE Joint Genome Institute"/>
            <person name="Kuo A."/>
            <person name="Tarkka M."/>
            <person name="Buscot F."/>
            <person name="Kohler A."/>
            <person name="Nagy L.G."/>
            <person name="Floudas D."/>
            <person name="Copeland A."/>
            <person name="Barry K.W."/>
            <person name="Cichocki N."/>
            <person name="Veneault-Fourrey C."/>
            <person name="LaButti K."/>
            <person name="Lindquist E.A."/>
            <person name="Lipzen A."/>
            <person name="Lundell T."/>
            <person name="Morin E."/>
            <person name="Murat C."/>
            <person name="Sun H."/>
            <person name="Tunlid A."/>
            <person name="Henrissat B."/>
            <person name="Grigoriev I.V."/>
            <person name="Hibbett D.S."/>
            <person name="Martin F."/>
            <person name="Nordberg H.P."/>
            <person name="Cantor M.N."/>
            <person name="Hua S.X."/>
        </authorList>
    </citation>
    <scope>NUCLEOTIDE SEQUENCE [LARGE SCALE GENOMIC DNA]</scope>
    <source>
        <strain evidence="1 2">F 1598</strain>
    </source>
</reference>
<evidence type="ECO:0000313" key="2">
    <source>
        <dbReference type="Proteomes" id="UP000054166"/>
    </source>
</evidence>
<keyword evidence="2" id="KW-1185">Reference proteome</keyword>
<reference evidence="2" key="2">
    <citation type="submission" date="2015-01" db="EMBL/GenBank/DDBJ databases">
        <title>Evolutionary Origins and Diversification of the Mycorrhizal Mutualists.</title>
        <authorList>
            <consortium name="DOE Joint Genome Institute"/>
            <consortium name="Mycorrhizal Genomics Consortium"/>
            <person name="Kohler A."/>
            <person name="Kuo A."/>
            <person name="Nagy L.G."/>
            <person name="Floudas D."/>
            <person name="Copeland A."/>
            <person name="Barry K.W."/>
            <person name="Cichocki N."/>
            <person name="Veneault-Fourrey C."/>
            <person name="LaButti K."/>
            <person name="Lindquist E.A."/>
            <person name="Lipzen A."/>
            <person name="Lundell T."/>
            <person name="Morin E."/>
            <person name="Murat C."/>
            <person name="Riley R."/>
            <person name="Ohm R."/>
            <person name="Sun H."/>
            <person name="Tunlid A."/>
            <person name="Henrissat B."/>
            <person name="Grigoriev I.V."/>
            <person name="Hibbett D.S."/>
            <person name="Martin F."/>
        </authorList>
    </citation>
    <scope>NUCLEOTIDE SEQUENCE [LARGE SCALE GENOMIC DNA]</scope>
    <source>
        <strain evidence="2">F 1598</strain>
    </source>
</reference>
<evidence type="ECO:0000313" key="1">
    <source>
        <dbReference type="EMBL" id="KIM82438.1"/>
    </source>
</evidence>
<dbReference type="InParanoid" id="A0A0C3B806"/>
<protein>
    <submittedName>
        <fullName evidence="1">Uncharacterized protein</fullName>
    </submittedName>
</protein>
<gene>
    <name evidence="1" type="ORF">PILCRDRAFT_820284</name>
</gene>
<name>A0A0C3B806_PILCF</name>
<dbReference type="HOGENOM" id="CLU_2513439_0_0_1"/>
<dbReference type="Proteomes" id="UP000054166">
    <property type="component" value="Unassembled WGS sequence"/>
</dbReference>